<feature type="region of interest" description="Disordered" evidence="1">
    <location>
        <begin position="1277"/>
        <end position="1298"/>
    </location>
</feature>
<feature type="non-terminal residue" evidence="2">
    <location>
        <position position="1334"/>
    </location>
</feature>
<feature type="compositionally biased region" description="Polar residues" evidence="1">
    <location>
        <begin position="424"/>
        <end position="440"/>
    </location>
</feature>
<evidence type="ECO:0000256" key="1">
    <source>
        <dbReference type="SAM" id="MobiDB-lite"/>
    </source>
</evidence>
<feature type="compositionally biased region" description="Basic and acidic residues" evidence="1">
    <location>
        <begin position="1161"/>
        <end position="1170"/>
    </location>
</feature>
<dbReference type="EMBL" id="BMAT01003129">
    <property type="protein sequence ID" value="GFS20791.1"/>
    <property type="molecule type" value="Genomic_DNA"/>
</dbReference>
<feature type="region of interest" description="Disordered" evidence="1">
    <location>
        <begin position="322"/>
        <end position="341"/>
    </location>
</feature>
<evidence type="ECO:0008006" key="4">
    <source>
        <dbReference type="Google" id="ProtNLM"/>
    </source>
</evidence>
<feature type="compositionally biased region" description="Polar residues" evidence="1">
    <location>
        <begin position="289"/>
        <end position="300"/>
    </location>
</feature>
<feature type="compositionally biased region" description="Basic and acidic residues" evidence="1">
    <location>
        <begin position="1010"/>
        <end position="1022"/>
    </location>
</feature>
<feature type="region of interest" description="Disordered" evidence="1">
    <location>
        <begin position="412"/>
        <end position="453"/>
    </location>
</feature>
<feature type="region of interest" description="Disordered" evidence="1">
    <location>
        <begin position="580"/>
        <end position="652"/>
    </location>
</feature>
<feature type="region of interest" description="Disordered" evidence="1">
    <location>
        <begin position="685"/>
        <end position="765"/>
    </location>
</feature>
<feature type="compositionally biased region" description="Low complexity" evidence="1">
    <location>
        <begin position="724"/>
        <end position="733"/>
    </location>
</feature>
<feature type="region of interest" description="Disordered" evidence="1">
    <location>
        <begin position="99"/>
        <end position="120"/>
    </location>
</feature>
<feature type="region of interest" description="Disordered" evidence="1">
    <location>
        <begin position="191"/>
        <end position="215"/>
    </location>
</feature>
<feature type="compositionally biased region" description="Polar residues" evidence="1">
    <location>
        <begin position="1172"/>
        <end position="1181"/>
    </location>
</feature>
<feature type="compositionally biased region" description="Polar residues" evidence="1">
    <location>
        <begin position="265"/>
        <end position="277"/>
    </location>
</feature>
<feature type="compositionally biased region" description="Basic residues" evidence="1">
    <location>
        <begin position="594"/>
        <end position="611"/>
    </location>
</feature>
<evidence type="ECO:0000313" key="3">
    <source>
        <dbReference type="Proteomes" id="UP000762676"/>
    </source>
</evidence>
<feature type="compositionally biased region" description="Polar residues" evidence="1">
    <location>
        <begin position="1208"/>
        <end position="1219"/>
    </location>
</feature>
<accession>A0AAV4JEK8</accession>
<feature type="compositionally biased region" description="Polar residues" evidence="1">
    <location>
        <begin position="194"/>
        <end position="210"/>
    </location>
</feature>
<feature type="region of interest" description="Disordered" evidence="1">
    <location>
        <begin position="262"/>
        <end position="300"/>
    </location>
</feature>
<feature type="compositionally biased region" description="Polar residues" evidence="1">
    <location>
        <begin position="1078"/>
        <end position="1096"/>
    </location>
</feature>
<comment type="caution">
    <text evidence="2">The sequence shown here is derived from an EMBL/GenBank/DDBJ whole genome shotgun (WGS) entry which is preliminary data.</text>
</comment>
<feature type="compositionally biased region" description="Basic residues" evidence="1">
    <location>
        <begin position="1119"/>
        <end position="1137"/>
    </location>
</feature>
<feature type="compositionally biased region" description="Basic and acidic residues" evidence="1">
    <location>
        <begin position="1030"/>
        <end position="1057"/>
    </location>
</feature>
<proteinExistence type="predicted"/>
<feature type="compositionally biased region" description="Polar residues" evidence="1">
    <location>
        <begin position="327"/>
        <end position="337"/>
    </location>
</feature>
<feature type="compositionally biased region" description="Polar residues" evidence="1">
    <location>
        <begin position="634"/>
        <end position="649"/>
    </location>
</feature>
<evidence type="ECO:0000313" key="2">
    <source>
        <dbReference type="EMBL" id="GFS20791.1"/>
    </source>
</evidence>
<keyword evidence="3" id="KW-1185">Reference proteome</keyword>
<feature type="compositionally biased region" description="Basic and acidic residues" evidence="1">
    <location>
        <begin position="906"/>
        <end position="917"/>
    </location>
</feature>
<gene>
    <name evidence="2" type="ORF">ElyMa_001579500</name>
</gene>
<feature type="compositionally biased region" description="Polar residues" evidence="1">
    <location>
        <begin position="873"/>
        <end position="886"/>
    </location>
</feature>
<organism evidence="2 3">
    <name type="scientific">Elysia marginata</name>
    <dbReference type="NCBI Taxonomy" id="1093978"/>
    <lineage>
        <taxon>Eukaryota</taxon>
        <taxon>Metazoa</taxon>
        <taxon>Spiralia</taxon>
        <taxon>Lophotrochozoa</taxon>
        <taxon>Mollusca</taxon>
        <taxon>Gastropoda</taxon>
        <taxon>Heterobranchia</taxon>
        <taxon>Euthyneura</taxon>
        <taxon>Panpulmonata</taxon>
        <taxon>Sacoglossa</taxon>
        <taxon>Placobranchoidea</taxon>
        <taxon>Plakobranchidae</taxon>
        <taxon>Elysia</taxon>
    </lineage>
</organism>
<feature type="compositionally biased region" description="Polar residues" evidence="1">
    <location>
        <begin position="793"/>
        <end position="808"/>
    </location>
</feature>
<protein>
    <recommendedName>
        <fullName evidence="4">Shugoshin C-terminal domain-containing protein</fullName>
    </recommendedName>
</protein>
<feature type="region of interest" description="Disordered" evidence="1">
    <location>
        <begin position="778"/>
        <end position="1261"/>
    </location>
</feature>
<feature type="compositionally biased region" description="Basic residues" evidence="1">
    <location>
        <begin position="691"/>
        <end position="707"/>
    </location>
</feature>
<feature type="compositionally biased region" description="Basic and acidic residues" evidence="1">
    <location>
        <begin position="928"/>
        <end position="951"/>
    </location>
</feature>
<feature type="compositionally biased region" description="Basic and acidic residues" evidence="1">
    <location>
        <begin position="959"/>
        <end position="974"/>
    </location>
</feature>
<name>A0AAV4JEK8_9GAST</name>
<feature type="compositionally biased region" description="Polar residues" evidence="1">
    <location>
        <begin position="832"/>
        <end position="853"/>
    </location>
</feature>
<reference evidence="2 3" key="1">
    <citation type="journal article" date="2021" name="Elife">
        <title>Chloroplast acquisition without the gene transfer in kleptoplastic sea slugs, Plakobranchus ocellatus.</title>
        <authorList>
            <person name="Maeda T."/>
            <person name="Takahashi S."/>
            <person name="Yoshida T."/>
            <person name="Shimamura S."/>
            <person name="Takaki Y."/>
            <person name="Nagai Y."/>
            <person name="Toyoda A."/>
            <person name="Suzuki Y."/>
            <person name="Arimoto A."/>
            <person name="Ishii H."/>
            <person name="Satoh N."/>
            <person name="Nishiyama T."/>
            <person name="Hasebe M."/>
            <person name="Maruyama T."/>
            <person name="Minagawa J."/>
            <person name="Obokata J."/>
            <person name="Shigenobu S."/>
        </authorList>
    </citation>
    <scope>NUCLEOTIDE SEQUENCE [LARGE SCALE GENOMIC DNA]</scope>
</reference>
<dbReference type="Proteomes" id="UP000762676">
    <property type="component" value="Unassembled WGS sequence"/>
</dbReference>
<sequence length="1334" mass="146487">MSLLEHNHNLNERILELERQLDMAPSIIEHEVNSRCQAKVETLQHNIDLLLENTSILTKGLHELKQLNKISPRKSGNSTVLALSFRRSTRSSSHIEDLPVLPSTAGLGRGSHDPNEGVLKSPDAMKQRFAPEMSMLVETSHLGDTLAAADATLLKVSEDVLEEDDETTSHATSHISPCPPRRRLVSRLEAGDSPSATQGGVDNTPSTVTVRRSDRRNTYLVAETVSPVLQGQESLQDFEHLASPQLTHSPEKDQAMKSTFVVGSPAQSHRTRSTSPYKLQDKLRRKNSKTTTNKARKSQPLSLSNTFELNAGNKDILKQFESRTGKEMSSATPQSPESPLCGEKTSYTVQDMELTTPMLDEPYTQNTHSQKLLPVPVEKQLAQDDIVSLQELPNVEGFVTLNSCSDSLDKERVGIADEDEPSNRKPSTSLVRSRSQTACVSKTEDKQANSDVPDAVSMRVSKGGKLVFAVSRKGADGSRACVQTSVRARSKPKKVQTADLEQTLGNGGEDDVKNIFDFHDRTPKSLQQNQHHSSMSVFSLSADESVQSPLGPLSQLREVNKNKGVRTAIEILKDTKQIQSLEDKSVSPPATSRCRSRSRSVVRSRSRSRKKHCEEQDMARMSSPSRKPKDQTEKSSTSSKVHQADSSTGVPVVPVTERACEHAQHVTDEASGFVGEVYMAPLKGSPEVRPRYRTRSQSRGRRRRRSSAGKSPESARKVRSKSTASVGSASPGRSRSRSRANHSQKDPSEGTAHSQTSTLPPEELLPGVDKITDEANCTSNHQTQARFEVSESPGVSTRMNPSTAAGTTRKSRPILRISQSESCSRVEADGSEQCNIADSSPNKRGSGNAASSHMTKESHSETYRPNAGDNNEDSLSQDNAVQSNKLPPNHARAKESKSKSQNCENRNLKMSDVDTKLNQKYHSHGRNSRKENLEKLSKSEKQERLPVRDDSSLNSAPHLDQERELDKEEREILQHRQAANVEGKRVRSSSPDLRVAQAKEAKGGSGLGSDSRDNEEGLRDSPKQTSKLRAARDSLTEERSENNPTQRKSDPKDKQLETGDVATIAPMSKSDQQRLRCVTNQGVSSSDQPNKTSSDSKVSDEPDIGGLQLDDRSPQRSTSSKHRQKKPSKNTSKKSKKLQQQNPPGEDKPVEGDSNSLGQCRHRDEQRMEKITSASMQTPEQGSEGEVTPARSRNVEQGSEDEGEGSDVASSCPTGSSRLIEQGSEDNGRVIGVASSCPVRHSPRDHKSSTQADACGSPIDQKAPKISKIVKGSSNLFNFNTHPESPNREGRKRRAASNVSYVAPRLNRKLRRGDPFTSHYAAETISIYKSPKSK</sequence>